<evidence type="ECO:0000256" key="1">
    <source>
        <dbReference type="SAM" id="MobiDB-lite"/>
    </source>
</evidence>
<feature type="domain" description="DUF1214" evidence="2">
    <location>
        <begin position="13"/>
        <end position="103"/>
    </location>
</feature>
<reference evidence="3 4" key="1">
    <citation type="submission" date="2019-03" db="EMBL/GenBank/DDBJ databases">
        <title>Genomic Encyclopedia of Type Strains, Phase IV (KMG-V): Genome sequencing to study the core and pangenomes of soil and plant-associated prokaryotes.</title>
        <authorList>
            <person name="Whitman W."/>
        </authorList>
    </citation>
    <scope>NUCLEOTIDE SEQUENCE [LARGE SCALE GENOMIC DNA]</scope>
    <source>
        <strain evidence="3 4">FB403</strain>
    </source>
</reference>
<comment type="caution">
    <text evidence="3">The sequence shown here is derived from an EMBL/GenBank/DDBJ whole genome shotgun (WGS) entry which is preliminary data.</text>
</comment>
<proteinExistence type="predicted"/>
<evidence type="ECO:0000313" key="3">
    <source>
        <dbReference type="EMBL" id="TCU26980.1"/>
    </source>
</evidence>
<dbReference type="Proteomes" id="UP000295021">
    <property type="component" value="Unassembled WGS sequence"/>
</dbReference>
<evidence type="ECO:0000259" key="2">
    <source>
        <dbReference type="Pfam" id="PF06742"/>
    </source>
</evidence>
<feature type="region of interest" description="Disordered" evidence="1">
    <location>
        <begin position="60"/>
        <end position="103"/>
    </location>
</feature>
<evidence type="ECO:0000313" key="4">
    <source>
        <dbReference type="Proteomes" id="UP000295021"/>
    </source>
</evidence>
<dbReference type="AlphaFoldDB" id="A0AAX2QNQ6"/>
<dbReference type="PANTHER" id="PTHR36509:SF3">
    <property type="entry name" value="SIGNAL PEPTIDE PROTEIN"/>
    <property type="match status" value="1"/>
</dbReference>
<dbReference type="InterPro" id="IPR010621">
    <property type="entry name" value="DUF1214"/>
</dbReference>
<sequence>MPGMAMRLTGIGSQYLFAFTDADKNYFDGTKTYKVTLPKDIPETNFWSFTLYHNMTRSMLDTPQGHPRAGSQSFPSPAAEAAADGSTAVYFGPTQPDGVARGN</sequence>
<accession>A0AAX2QNQ6</accession>
<dbReference type="SUPFAM" id="SSF160935">
    <property type="entry name" value="VPA0735-like"/>
    <property type="match status" value="1"/>
</dbReference>
<dbReference type="Gene3D" id="2.60.120.600">
    <property type="entry name" value="Domain of unknown function DUF1214, C-terminal domain"/>
    <property type="match status" value="1"/>
</dbReference>
<protein>
    <submittedName>
        <fullName evidence="3">Uncharacterized protein DUF1214</fullName>
    </submittedName>
</protein>
<dbReference type="PANTHER" id="PTHR36509">
    <property type="entry name" value="BLL3101 PROTEIN"/>
    <property type="match status" value="1"/>
</dbReference>
<organism evidence="3 4">
    <name type="scientific">Rhizobium laguerreae</name>
    <dbReference type="NCBI Taxonomy" id="1076926"/>
    <lineage>
        <taxon>Bacteria</taxon>
        <taxon>Pseudomonadati</taxon>
        <taxon>Pseudomonadota</taxon>
        <taxon>Alphaproteobacteria</taxon>
        <taxon>Hyphomicrobiales</taxon>
        <taxon>Rhizobiaceae</taxon>
        <taxon>Rhizobium/Agrobacterium group</taxon>
        <taxon>Rhizobium</taxon>
    </lineage>
</organism>
<gene>
    <name evidence="3" type="ORF">EV131_10310</name>
</gene>
<dbReference type="EMBL" id="SMBI01000003">
    <property type="protein sequence ID" value="TCU26980.1"/>
    <property type="molecule type" value="Genomic_DNA"/>
</dbReference>
<dbReference type="Pfam" id="PF06742">
    <property type="entry name" value="DUF1214"/>
    <property type="match status" value="1"/>
</dbReference>
<name>A0AAX2QNQ6_9HYPH</name>
<dbReference type="InterPro" id="IPR037049">
    <property type="entry name" value="DUF1214_C_sf"/>
</dbReference>